<keyword evidence="2" id="KW-1185">Reference proteome</keyword>
<evidence type="ECO:0000313" key="1">
    <source>
        <dbReference type="EMBL" id="KAK7595585.1"/>
    </source>
</evidence>
<sequence>MWVEKLDVFSKEELAEEKKIAAAALPEQQVSRDWYTKFPYETPLSTTLSSPNQLKYTSAILNLIGKKNLRISNFGFGFSDLENPHVDANLEKNC</sequence>
<dbReference type="AlphaFoldDB" id="A0AAN9TJ26"/>
<comment type="caution">
    <text evidence="1">The sequence shown here is derived from an EMBL/GenBank/DDBJ whole genome shotgun (WGS) entry which is preliminary data.</text>
</comment>
<accession>A0AAN9TJ26</accession>
<dbReference type="EMBL" id="JBBCAQ010000018">
    <property type="protein sequence ID" value="KAK7595585.1"/>
    <property type="molecule type" value="Genomic_DNA"/>
</dbReference>
<dbReference type="Proteomes" id="UP001367676">
    <property type="component" value="Unassembled WGS sequence"/>
</dbReference>
<gene>
    <name evidence="1" type="ORF">V9T40_013410</name>
</gene>
<reference evidence="1 2" key="1">
    <citation type="submission" date="2024-03" db="EMBL/GenBank/DDBJ databases">
        <title>Adaptation during the transition from Ophiocordyceps entomopathogen to insect associate is accompanied by gene loss and intensified selection.</title>
        <authorList>
            <person name="Ward C.M."/>
            <person name="Onetto C.A."/>
            <person name="Borneman A.R."/>
        </authorList>
    </citation>
    <scope>NUCLEOTIDE SEQUENCE [LARGE SCALE GENOMIC DNA]</scope>
    <source>
        <strain evidence="1">AWRI1</strain>
        <tissue evidence="1">Single Adult Female</tissue>
    </source>
</reference>
<name>A0AAN9TJ26_9HEMI</name>
<organism evidence="1 2">
    <name type="scientific">Parthenolecanium corni</name>
    <dbReference type="NCBI Taxonomy" id="536013"/>
    <lineage>
        <taxon>Eukaryota</taxon>
        <taxon>Metazoa</taxon>
        <taxon>Ecdysozoa</taxon>
        <taxon>Arthropoda</taxon>
        <taxon>Hexapoda</taxon>
        <taxon>Insecta</taxon>
        <taxon>Pterygota</taxon>
        <taxon>Neoptera</taxon>
        <taxon>Paraneoptera</taxon>
        <taxon>Hemiptera</taxon>
        <taxon>Sternorrhyncha</taxon>
        <taxon>Coccoidea</taxon>
        <taxon>Coccidae</taxon>
        <taxon>Parthenolecanium</taxon>
    </lineage>
</organism>
<protein>
    <submittedName>
        <fullName evidence="1">Uncharacterized protein</fullName>
    </submittedName>
</protein>
<evidence type="ECO:0000313" key="2">
    <source>
        <dbReference type="Proteomes" id="UP001367676"/>
    </source>
</evidence>
<proteinExistence type="predicted"/>